<organism evidence="12 13">
    <name type="scientific">Flagellimonas flava</name>
    <dbReference type="NCBI Taxonomy" id="570519"/>
    <lineage>
        <taxon>Bacteria</taxon>
        <taxon>Pseudomonadati</taxon>
        <taxon>Bacteroidota</taxon>
        <taxon>Flavobacteriia</taxon>
        <taxon>Flavobacteriales</taxon>
        <taxon>Flavobacteriaceae</taxon>
        <taxon>Flagellimonas</taxon>
    </lineage>
</organism>
<comment type="subcellular location">
    <subcellularLocation>
        <location evidence="1 8">Cell outer membrane</location>
        <topology evidence="1 8">Multi-pass membrane protein</topology>
    </subcellularLocation>
</comment>
<dbReference type="InterPro" id="IPR023997">
    <property type="entry name" value="TonB-dep_OMP_SusC/RagA_CS"/>
</dbReference>
<evidence type="ECO:0000259" key="11">
    <source>
        <dbReference type="Pfam" id="PF07715"/>
    </source>
</evidence>
<keyword evidence="2 8" id="KW-0813">Transport</keyword>
<keyword evidence="6 8" id="KW-0472">Membrane</keyword>
<evidence type="ECO:0000256" key="6">
    <source>
        <dbReference type="ARBA" id="ARBA00023136"/>
    </source>
</evidence>
<dbReference type="InterPro" id="IPR008969">
    <property type="entry name" value="CarboxyPept-like_regulatory"/>
</dbReference>
<dbReference type="SUPFAM" id="SSF49464">
    <property type="entry name" value="Carboxypeptidase regulatory domain-like"/>
    <property type="match status" value="1"/>
</dbReference>
<evidence type="ECO:0000256" key="2">
    <source>
        <dbReference type="ARBA" id="ARBA00022448"/>
    </source>
</evidence>
<evidence type="ECO:0000256" key="9">
    <source>
        <dbReference type="RuleBase" id="RU003357"/>
    </source>
</evidence>
<evidence type="ECO:0000313" key="13">
    <source>
        <dbReference type="Proteomes" id="UP000184532"/>
    </source>
</evidence>
<dbReference type="InterPro" id="IPR000531">
    <property type="entry name" value="Beta-barrel_TonB"/>
</dbReference>
<dbReference type="AlphaFoldDB" id="A0A1M5JY76"/>
<dbReference type="Proteomes" id="UP000184532">
    <property type="component" value="Unassembled WGS sequence"/>
</dbReference>
<dbReference type="Gene3D" id="2.40.170.20">
    <property type="entry name" value="TonB-dependent receptor, beta-barrel domain"/>
    <property type="match status" value="1"/>
</dbReference>
<name>A0A1M5JY76_9FLAO</name>
<dbReference type="RefSeq" id="WP_165614868.1">
    <property type="nucleotide sequence ID" value="NZ_FQWL01000002.1"/>
</dbReference>
<evidence type="ECO:0000256" key="1">
    <source>
        <dbReference type="ARBA" id="ARBA00004571"/>
    </source>
</evidence>
<dbReference type="InterPro" id="IPR037066">
    <property type="entry name" value="Plug_dom_sf"/>
</dbReference>
<dbReference type="PROSITE" id="PS52016">
    <property type="entry name" value="TONB_DEPENDENT_REC_3"/>
    <property type="match status" value="1"/>
</dbReference>
<dbReference type="NCBIfam" id="TIGR04057">
    <property type="entry name" value="SusC_RagA_signa"/>
    <property type="match status" value="1"/>
</dbReference>
<feature type="domain" description="TonB-dependent receptor plug" evidence="11">
    <location>
        <begin position="177"/>
        <end position="298"/>
    </location>
</feature>
<comment type="similarity">
    <text evidence="8 9">Belongs to the TonB-dependent receptor family.</text>
</comment>
<evidence type="ECO:0000256" key="5">
    <source>
        <dbReference type="ARBA" id="ARBA00023077"/>
    </source>
</evidence>
<evidence type="ECO:0000256" key="8">
    <source>
        <dbReference type="PROSITE-ProRule" id="PRU01360"/>
    </source>
</evidence>
<keyword evidence="3 8" id="KW-1134">Transmembrane beta strand</keyword>
<dbReference type="InterPro" id="IPR039426">
    <property type="entry name" value="TonB-dep_rcpt-like"/>
</dbReference>
<keyword evidence="5 9" id="KW-0798">TonB box</keyword>
<evidence type="ECO:0000256" key="4">
    <source>
        <dbReference type="ARBA" id="ARBA00022692"/>
    </source>
</evidence>
<evidence type="ECO:0000313" key="12">
    <source>
        <dbReference type="EMBL" id="SHG45335.1"/>
    </source>
</evidence>
<gene>
    <name evidence="12" type="ORF">SAMN04488116_1277</name>
</gene>
<dbReference type="NCBIfam" id="TIGR04056">
    <property type="entry name" value="OMP_RagA_SusC"/>
    <property type="match status" value="1"/>
</dbReference>
<evidence type="ECO:0000256" key="3">
    <source>
        <dbReference type="ARBA" id="ARBA00022452"/>
    </source>
</evidence>
<dbReference type="InterPro" id="IPR036942">
    <property type="entry name" value="Beta-barrel_TonB_sf"/>
</dbReference>
<evidence type="ECO:0000256" key="7">
    <source>
        <dbReference type="ARBA" id="ARBA00023237"/>
    </source>
</evidence>
<dbReference type="EMBL" id="FQWL01000002">
    <property type="protein sequence ID" value="SHG45335.1"/>
    <property type="molecule type" value="Genomic_DNA"/>
</dbReference>
<dbReference type="SUPFAM" id="SSF56935">
    <property type="entry name" value="Porins"/>
    <property type="match status" value="1"/>
</dbReference>
<dbReference type="Gene3D" id="2.170.130.10">
    <property type="entry name" value="TonB-dependent receptor, plug domain"/>
    <property type="match status" value="1"/>
</dbReference>
<dbReference type="GO" id="GO:0009279">
    <property type="term" value="C:cell outer membrane"/>
    <property type="evidence" value="ECO:0007669"/>
    <property type="project" value="UniProtKB-SubCell"/>
</dbReference>
<dbReference type="Pfam" id="PF00593">
    <property type="entry name" value="TonB_dep_Rec_b-barrel"/>
    <property type="match status" value="1"/>
</dbReference>
<proteinExistence type="inferred from homology"/>
<accession>A0A1M5JY76</accession>
<reference evidence="13" key="1">
    <citation type="submission" date="2016-11" db="EMBL/GenBank/DDBJ databases">
        <authorList>
            <person name="Varghese N."/>
            <person name="Submissions S."/>
        </authorList>
    </citation>
    <scope>NUCLEOTIDE SEQUENCE [LARGE SCALE GENOMIC DNA]</scope>
    <source>
        <strain evidence="13">DSM 22638</strain>
    </source>
</reference>
<dbReference type="InterPro" id="IPR012910">
    <property type="entry name" value="Plug_dom"/>
</dbReference>
<keyword evidence="13" id="KW-1185">Reference proteome</keyword>
<dbReference type="InterPro" id="IPR023996">
    <property type="entry name" value="TonB-dep_OMP_SusC/RagA"/>
</dbReference>
<evidence type="ECO:0000259" key="10">
    <source>
        <dbReference type="Pfam" id="PF00593"/>
    </source>
</evidence>
<feature type="domain" description="TonB-dependent receptor-like beta-barrel" evidence="10">
    <location>
        <begin position="521"/>
        <end position="1051"/>
    </location>
</feature>
<sequence length="1100" mass="120909">MADFVKRIENITEFRFVYRIKDIEPDFLVTLDAKNESIDQILETVLIDSGIEYNIVEKQIFIIKIPVKPELDNNVQEQIKEEEHDILIRGQILNNQEVPLLGVNIIEKGTLKGTTTDENGNFELNATDPNPILIISYIGYERLEVRPVNQDSLKIKLNPDSSQLEEVIVVGYGTQRKIDLTGSVASVSSEFIENKPITSPDEVLAGLVAGVNISTWSGDPGAPVNVRIRGVGTAGSNAPLWVIDNVPIVLTTNVIVNTSSATQSNPLAGINPNDIESIDVLKDAASAAIYGARAANGVIIVTTKKGNQGKARVTYDGYGAVSWVQQKRKVLNVSQFIDIQRQLGRDFSNFSAEPFVDWQDAVFRNGYSQNHNLTVSGGGKKANYFISGSYLDQKGVELAQSFKRYSLKANTDVKIGKVFKVGQSLLLSQFDRTVQGEPATFAGFNAALNAPFFPIRDASSEVFGYALESPSNLNGLNGEAARGLNLVARTDPRIESVDLQARKVLGNFYGEISITDKIKFKTSVGIDYTVGAGDISSSGLPLNPMQINQSLAVQSRPNELALTTSATLSYDKTFGHHQLSSLFGFEQTKFRFNKIRLQGRDLFNPNFPSTGTTMAAANEADLWTLQGWLGRINYNYKGKYLLTANIRRDATSRFSKGFRSGVFPSLSAGWRISQDFFSQEEIINDLKLRIGWGQNGNQNTPGSFPFLTALNNNIFYVIGDDQTVVSAPAPVEFANPEITWETSSQLDLGFDAVLFGQKFNFTIDYYNKQSKDVLLGLPIPFASGFFLPSQSNIGKIKNSGIELSMGFADKIGEFEYSVGGNLTTVKNRVLDLGPITQIITGIGGQQTHRTIEGESLGHFFGYKTNGLYQNIDEANAALPDSFSTEVQPGDIRFVDINNDGQINADDRTFIGSPIPGFFYGIHLSAKYKGFDISTVLRGVGDIQVYNQARRGLESYTGASFVLNGPNGRNNFSTSVLNRWTFEGSTNSIRNPRLALGDPNGNERYSDRWVEDAAYLRIQNLQIGYTVDPQKLKKWTNDTVSHLRIYLSANNLATFTKYSGLDPEVTRGQSFQKGDFTLATGQDGGVSPQPRVGQLGISLSF</sequence>
<dbReference type="Pfam" id="PF07715">
    <property type="entry name" value="Plug"/>
    <property type="match status" value="1"/>
</dbReference>
<keyword evidence="7 8" id="KW-0998">Cell outer membrane</keyword>
<protein>
    <submittedName>
        <fullName evidence="12">TonB-linked outer membrane protein, SusC/RagA family</fullName>
    </submittedName>
</protein>
<dbReference type="STRING" id="570519.SAMN04488116_1277"/>
<keyword evidence="4 8" id="KW-0812">Transmembrane</keyword>
<dbReference type="Pfam" id="PF13715">
    <property type="entry name" value="CarbopepD_reg_2"/>
    <property type="match status" value="1"/>
</dbReference>